<evidence type="ECO:0000313" key="5">
    <source>
        <dbReference type="Proteomes" id="UP001595803"/>
    </source>
</evidence>
<keyword evidence="2" id="KW-0998">Cell outer membrane</keyword>
<keyword evidence="3" id="KW-0472">Membrane</keyword>
<dbReference type="NCBIfam" id="TIGR02532">
    <property type="entry name" value="IV_pilin_GFxxxE"/>
    <property type="match status" value="1"/>
</dbReference>
<dbReference type="Pfam" id="PF07963">
    <property type="entry name" value="N_methyl"/>
    <property type="match status" value="1"/>
</dbReference>
<proteinExistence type="predicted"/>
<reference evidence="5" key="1">
    <citation type="journal article" date="2019" name="Int. J. Syst. Evol. Microbiol.">
        <title>The Global Catalogue of Microorganisms (GCM) 10K type strain sequencing project: providing services to taxonomists for standard genome sequencing and annotation.</title>
        <authorList>
            <consortium name="The Broad Institute Genomics Platform"/>
            <consortium name="The Broad Institute Genome Sequencing Center for Infectious Disease"/>
            <person name="Wu L."/>
            <person name="Ma J."/>
        </authorList>
    </citation>
    <scope>NUCLEOTIDE SEQUENCE [LARGE SCALE GENOMIC DNA]</scope>
    <source>
        <strain evidence="5">CCTCC AB 2017081</strain>
    </source>
</reference>
<comment type="caution">
    <text evidence="4">The sequence shown here is derived from an EMBL/GenBank/DDBJ whole genome shotgun (WGS) entry which is preliminary data.</text>
</comment>
<feature type="transmembrane region" description="Helical" evidence="3">
    <location>
        <begin position="13"/>
        <end position="35"/>
    </location>
</feature>
<evidence type="ECO:0000256" key="1">
    <source>
        <dbReference type="ARBA" id="ARBA00004442"/>
    </source>
</evidence>
<dbReference type="Proteomes" id="UP001595803">
    <property type="component" value="Unassembled WGS sequence"/>
</dbReference>
<evidence type="ECO:0000256" key="3">
    <source>
        <dbReference type="SAM" id="Phobius"/>
    </source>
</evidence>
<evidence type="ECO:0000313" key="4">
    <source>
        <dbReference type="EMBL" id="MFC3835388.1"/>
    </source>
</evidence>
<organism evidence="4 5">
    <name type="scientific">Deinococcus rufus</name>
    <dbReference type="NCBI Taxonomy" id="2136097"/>
    <lineage>
        <taxon>Bacteria</taxon>
        <taxon>Thermotogati</taxon>
        <taxon>Deinococcota</taxon>
        <taxon>Deinococci</taxon>
        <taxon>Deinococcales</taxon>
        <taxon>Deinococcaceae</taxon>
        <taxon>Deinococcus</taxon>
    </lineage>
</organism>
<gene>
    <name evidence="4" type="ORF">ACFOSB_21210</name>
</gene>
<name>A0ABV7ZDB0_9DEIO</name>
<protein>
    <submittedName>
        <fullName evidence="4">Type II secretion system protein J</fullName>
    </submittedName>
</protein>
<comment type="subcellular location">
    <subcellularLocation>
        <location evidence="1">Cell outer membrane</location>
    </subcellularLocation>
</comment>
<dbReference type="RefSeq" id="WP_295817549.1">
    <property type="nucleotide sequence ID" value="NZ_JBHRZG010000024.1"/>
</dbReference>
<evidence type="ECO:0000256" key="2">
    <source>
        <dbReference type="ARBA" id="ARBA00023237"/>
    </source>
</evidence>
<sequence>MNGHTGGLTLVEVIVSIAIFTVLSMAVLGSMPGILKVNRQTRDDQGVTVAAKAYLESVRAGFTDPAVTVNPATGTQVTAGQTTFDAGTLPAVPESSRMNGYTCTTALEAQLTSPPETGEVTMVRRLTLTCTQTDRPTQTFVADYARPL</sequence>
<dbReference type="EMBL" id="JBHRZG010000024">
    <property type="protein sequence ID" value="MFC3835388.1"/>
    <property type="molecule type" value="Genomic_DNA"/>
</dbReference>
<dbReference type="InterPro" id="IPR012902">
    <property type="entry name" value="N_methyl_site"/>
</dbReference>
<dbReference type="PROSITE" id="PS00409">
    <property type="entry name" value="PROKAR_NTER_METHYL"/>
    <property type="match status" value="1"/>
</dbReference>
<keyword evidence="5" id="KW-1185">Reference proteome</keyword>
<keyword evidence="3" id="KW-1133">Transmembrane helix</keyword>
<accession>A0ABV7ZDB0</accession>
<keyword evidence="3" id="KW-0812">Transmembrane</keyword>